<feature type="coiled-coil region" evidence="3">
    <location>
        <begin position="467"/>
        <end position="494"/>
    </location>
</feature>
<feature type="compositionally biased region" description="Polar residues" evidence="4">
    <location>
        <begin position="173"/>
        <end position="184"/>
    </location>
</feature>
<dbReference type="PANTHER" id="PTHR19212">
    <property type="entry name" value="LEUCINE RICH REPEAT IN FLII INTERACTING PROTEIN"/>
    <property type="match status" value="1"/>
</dbReference>
<feature type="coiled-coil region" evidence="3">
    <location>
        <begin position="528"/>
        <end position="562"/>
    </location>
</feature>
<evidence type="ECO:0000256" key="2">
    <source>
        <dbReference type="ARBA" id="ARBA00023054"/>
    </source>
</evidence>
<organism evidence="5 6">
    <name type="scientific">Petromyzon marinus</name>
    <name type="common">Sea lamprey</name>
    <dbReference type="NCBI Taxonomy" id="7757"/>
    <lineage>
        <taxon>Eukaryota</taxon>
        <taxon>Metazoa</taxon>
        <taxon>Chordata</taxon>
        <taxon>Craniata</taxon>
        <taxon>Vertebrata</taxon>
        <taxon>Cyclostomata</taxon>
        <taxon>Hyperoartia</taxon>
        <taxon>Petromyzontiformes</taxon>
        <taxon>Petromyzontidae</taxon>
        <taxon>Petromyzon</taxon>
    </lineage>
</organism>
<dbReference type="Gene3D" id="1.20.5.4090">
    <property type="match status" value="1"/>
</dbReference>
<dbReference type="GO" id="GO:0006355">
    <property type="term" value="P:regulation of DNA-templated transcription"/>
    <property type="evidence" value="ECO:0007669"/>
    <property type="project" value="InterPro"/>
</dbReference>
<accession>A0AAJ7TSP1</accession>
<feature type="coiled-coil region" evidence="3">
    <location>
        <begin position="595"/>
        <end position="678"/>
    </location>
</feature>
<dbReference type="Pfam" id="PF09738">
    <property type="entry name" value="LRRFIP"/>
    <property type="match status" value="2"/>
</dbReference>
<keyword evidence="2 3" id="KW-0175">Coiled coil</keyword>
<proteinExistence type="inferred from homology"/>
<evidence type="ECO:0000256" key="3">
    <source>
        <dbReference type="SAM" id="Coils"/>
    </source>
</evidence>
<name>A0AAJ7TSP1_PETMA</name>
<dbReference type="AlphaFoldDB" id="A0AAJ7TSP1"/>
<feature type="compositionally biased region" description="Basic and acidic residues" evidence="4">
    <location>
        <begin position="51"/>
        <end position="67"/>
    </location>
</feature>
<dbReference type="KEGG" id="pmrn:116950079"/>
<dbReference type="PANTHER" id="PTHR19212:SF0">
    <property type="entry name" value="LD07988P"/>
    <property type="match status" value="1"/>
</dbReference>
<protein>
    <submittedName>
        <fullName evidence="6">Leucine-rich repeat flightless-interacting protein 2-like isoform X1</fullName>
    </submittedName>
</protein>
<sequence>MGTQGAAGRKRASAKDYIFSPEDDALHKISVEAEAKLAAKRAARAEAREIRLRELERQKRREDDAEKHHRRQRRQQQLEPNGQGSTSGHGSGSRQSHNHESRSLYTGGGGKSISHKRDPLPVPTLGRDYSKGDPGQKRTSRSGVPSSSAGLSLGGLGSRYLSSSTYSLHRPSYLSSDPVTTASNYKPWEYSLPSSSRSSSRATSRSSSTRQSPTPWEYSLPSSSRSSSRATSRSSSARQSPTGSQDSSDGRSVADFFGSASRRSSVSSAVSDFDINGAALFGGDIGRALLSDGSISSAASSRRGSEDTACSVGTESSIQELRDIFELKDELHGVEERYMQKLKEMKEATDGAQEKYKKAMVSNAQLDNEKAALSYQVEVLREALEDVEEQSAEARRELSDARSDAERQRQASASAQHKLEEARDALHQREERVQEIPSLQRKEDALAREVFDLRETVNWKEKKITALERQKEYYECIRAERDELRAEVALLREKTKKLSLGVAVNGDEFDAARDSGMLDHVAPTAAEAAVLDVRLKRLTEENDALLDELRRTSQQLEEERRCRARVEVAFARPSPSELEDDFYLRDLQRETNKHLSEYKYKLAKSEQEKATLEKNILRLQGQISRHKAAADGAEKEEDELKADRRRLQRELHMALEKLDEMETTNNHLMMRLSKLKAKRDMAYAQQ</sequence>
<dbReference type="RefSeq" id="XP_032823408.1">
    <property type="nucleotide sequence ID" value="XM_032967517.1"/>
</dbReference>
<feature type="compositionally biased region" description="Low complexity" evidence="4">
    <location>
        <begin position="141"/>
        <end position="151"/>
    </location>
</feature>
<comment type="similarity">
    <text evidence="1">Belongs to the LRRFIP family.</text>
</comment>
<gene>
    <name evidence="6" type="primary">LOC116950079</name>
</gene>
<reference evidence="6" key="1">
    <citation type="submission" date="2025-08" db="UniProtKB">
        <authorList>
            <consortium name="RefSeq"/>
        </authorList>
    </citation>
    <scope>IDENTIFICATION</scope>
    <source>
        <tissue evidence="6">Sperm</tissue>
    </source>
</reference>
<dbReference type="InterPro" id="IPR019139">
    <property type="entry name" value="LRRFIP1/2"/>
</dbReference>
<feature type="compositionally biased region" description="Low complexity" evidence="4">
    <location>
        <begin position="158"/>
        <end position="168"/>
    </location>
</feature>
<keyword evidence="5" id="KW-1185">Reference proteome</keyword>
<evidence type="ECO:0000313" key="5">
    <source>
        <dbReference type="Proteomes" id="UP001318040"/>
    </source>
</evidence>
<feature type="region of interest" description="Disordered" evidence="4">
    <location>
        <begin position="391"/>
        <end position="420"/>
    </location>
</feature>
<dbReference type="Proteomes" id="UP001318040">
    <property type="component" value="Chromosome 2"/>
</dbReference>
<feature type="compositionally biased region" description="Low complexity" evidence="4">
    <location>
        <begin position="191"/>
        <end position="245"/>
    </location>
</feature>
<feature type="region of interest" description="Disordered" evidence="4">
    <location>
        <begin position="1"/>
        <end position="21"/>
    </location>
</feature>
<evidence type="ECO:0000256" key="4">
    <source>
        <dbReference type="SAM" id="MobiDB-lite"/>
    </source>
</evidence>
<feature type="compositionally biased region" description="Basic and acidic residues" evidence="4">
    <location>
        <begin position="392"/>
        <end position="409"/>
    </location>
</feature>
<feature type="region of interest" description="Disordered" evidence="4">
    <location>
        <begin position="51"/>
        <end position="254"/>
    </location>
</feature>
<evidence type="ECO:0000313" key="6">
    <source>
        <dbReference type="RefSeq" id="XP_032823408.1"/>
    </source>
</evidence>
<evidence type="ECO:0000256" key="1">
    <source>
        <dbReference type="ARBA" id="ARBA00008275"/>
    </source>
</evidence>